<evidence type="ECO:0000313" key="2">
    <source>
        <dbReference type="EMBL" id="KAJ1181587.1"/>
    </source>
</evidence>
<feature type="region of interest" description="Disordered" evidence="1">
    <location>
        <begin position="152"/>
        <end position="176"/>
    </location>
</feature>
<dbReference type="AlphaFoldDB" id="A0AAV7TY50"/>
<accession>A0AAV7TY50</accession>
<feature type="compositionally biased region" description="Low complexity" evidence="1">
    <location>
        <begin position="65"/>
        <end position="91"/>
    </location>
</feature>
<keyword evidence="3" id="KW-1185">Reference proteome</keyword>
<feature type="region of interest" description="Disordered" evidence="1">
    <location>
        <begin position="1"/>
        <end position="93"/>
    </location>
</feature>
<comment type="caution">
    <text evidence="2">The sequence shown here is derived from an EMBL/GenBank/DDBJ whole genome shotgun (WGS) entry which is preliminary data.</text>
</comment>
<reference evidence="2" key="1">
    <citation type="journal article" date="2022" name="bioRxiv">
        <title>Sequencing and chromosome-scale assembly of the giantPleurodeles waltlgenome.</title>
        <authorList>
            <person name="Brown T."/>
            <person name="Elewa A."/>
            <person name="Iarovenko S."/>
            <person name="Subramanian E."/>
            <person name="Araus A.J."/>
            <person name="Petzold A."/>
            <person name="Susuki M."/>
            <person name="Suzuki K.-i.T."/>
            <person name="Hayashi T."/>
            <person name="Toyoda A."/>
            <person name="Oliveira C."/>
            <person name="Osipova E."/>
            <person name="Leigh N.D."/>
            <person name="Simon A."/>
            <person name="Yun M.H."/>
        </authorList>
    </citation>
    <scope>NUCLEOTIDE SEQUENCE</scope>
    <source>
        <strain evidence="2">20211129_DDA</strain>
        <tissue evidence="2">Liver</tissue>
    </source>
</reference>
<name>A0AAV7TY50_PLEWA</name>
<evidence type="ECO:0000313" key="3">
    <source>
        <dbReference type="Proteomes" id="UP001066276"/>
    </source>
</evidence>
<dbReference type="EMBL" id="JANPWB010000006">
    <property type="protein sequence ID" value="KAJ1181587.1"/>
    <property type="molecule type" value="Genomic_DNA"/>
</dbReference>
<gene>
    <name evidence="2" type="ORF">NDU88_006792</name>
</gene>
<protein>
    <submittedName>
        <fullName evidence="2">Uncharacterized protein</fullName>
    </submittedName>
</protein>
<proteinExistence type="predicted"/>
<dbReference type="Proteomes" id="UP001066276">
    <property type="component" value="Chromosome 3_2"/>
</dbReference>
<evidence type="ECO:0000256" key="1">
    <source>
        <dbReference type="SAM" id="MobiDB-lite"/>
    </source>
</evidence>
<organism evidence="2 3">
    <name type="scientific">Pleurodeles waltl</name>
    <name type="common">Iberian ribbed newt</name>
    <dbReference type="NCBI Taxonomy" id="8319"/>
    <lineage>
        <taxon>Eukaryota</taxon>
        <taxon>Metazoa</taxon>
        <taxon>Chordata</taxon>
        <taxon>Craniata</taxon>
        <taxon>Vertebrata</taxon>
        <taxon>Euteleostomi</taxon>
        <taxon>Amphibia</taxon>
        <taxon>Batrachia</taxon>
        <taxon>Caudata</taxon>
        <taxon>Salamandroidea</taxon>
        <taxon>Salamandridae</taxon>
        <taxon>Pleurodelinae</taxon>
        <taxon>Pleurodeles</taxon>
    </lineage>
</organism>
<sequence length="176" mass="18098">METSCCRAPPCTISTAAGPRKVGPKFTAAASSGPPALVAFGSRAGTPPQNSVSLAPMSLPPLRPPASVSQARAPAPASAPEARQQPRPQVRLLSSQPGHLLHISWEGASTPSPLCSSVLRSQGWSNVQFRTAAEAAVEGRESLLSPSRGLGQLAVGSSPQDLQRMGNTRGPAGRCF</sequence>